<keyword evidence="1" id="KW-0472">Membrane</keyword>
<gene>
    <name evidence="2" type="primary">orf225</name>
</gene>
<accession>A0AB39A704</accession>
<keyword evidence="2" id="KW-0496">Mitochondrion</keyword>
<geneLocation type="mitochondrion" evidence="2"/>
<keyword evidence="1" id="KW-0812">Transmembrane</keyword>
<dbReference type="AlphaFoldDB" id="A0AB39A704"/>
<sequence length="225" mass="26167">MVIANLLHNNKVLPLQNKIINKMNNNIKILVIDTKTPQIVENPDSTTTIFQIDWNKIIDLEQTLETNNNPIVLHFIEHAIYLEKLQNSIENSINFGVLSILFSIVFVKRDFLIKIINLVISKDTKYNIEIMLLCFIIVCVTAFCIEIFSAYVYINTINSIPIPFHWGELVQNGLDKYRRTVEMHEQIKQTRLKDSFQKITTSPSLKDYLDNERHKGMILYGNLKS</sequence>
<evidence type="ECO:0000313" key="2">
    <source>
        <dbReference type="EMBL" id="XDF86543.1"/>
    </source>
</evidence>
<protein>
    <submittedName>
        <fullName evidence="2">Uncharacterized protein</fullName>
    </submittedName>
</protein>
<name>A0AB39A704_9BASI</name>
<dbReference type="EMBL" id="PP995849">
    <property type="protein sequence ID" value="XDF86543.1"/>
    <property type="molecule type" value="Genomic_DNA"/>
</dbReference>
<evidence type="ECO:0000256" key="1">
    <source>
        <dbReference type="SAM" id="Phobius"/>
    </source>
</evidence>
<keyword evidence="1" id="KW-1133">Transmembrane helix</keyword>
<feature type="transmembrane region" description="Helical" evidence="1">
    <location>
        <begin position="130"/>
        <end position="154"/>
    </location>
</feature>
<proteinExistence type="predicted"/>
<organism evidence="2">
    <name type="scientific">Parajaminaea phylloscopi</name>
    <dbReference type="NCBI Taxonomy" id="1463510"/>
    <lineage>
        <taxon>Eukaryota</taxon>
        <taxon>Fungi</taxon>
        <taxon>Dikarya</taxon>
        <taxon>Basidiomycota</taxon>
        <taxon>Ustilaginomycotina</taxon>
        <taxon>Exobasidiomycetes</taxon>
        <taxon>Microstromatales</taxon>
        <taxon>Microstromatales incertae sedis</taxon>
        <taxon>Parajaminaea</taxon>
    </lineage>
</organism>
<reference evidence="2" key="1">
    <citation type="submission" date="2024-07" db="EMBL/GenBank/DDBJ databases">
        <title>Mitochondrial DNA of the basidiomycete Jaminaea phylloscopi.</title>
        <authorList>
            <person name="Brejova B."/>
            <person name="Hodorova V."/>
            <person name="Nosek J."/>
        </authorList>
    </citation>
    <scope>NUCLEOTIDE SEQUENCE</scope>
</reference>